<evidence type="ECO:0000256" key="1">
    <source>
        <dbReference type="ARBA" id="ARBA00004418"/>
    </source>
</evidence>
<feature type="signal peptide" evidence="4">
    <location>
        <begin position="1"/>
        <end position="22"/>
    </location>
</feature>
<comment type="subcellular location">
    <subcellularLocation>
        <location evidence="1">Periplasm</location>
    </subcellularLocation>
</comment>
<accession>A0A0B5E304</accession>
<reference evidence="5 6" key="1">
    <citation type="journal article" date="2014" name="Int. J. Syst. Evol. Microbiol.">
        <title>Celeribacter indicus sp. nov., a polycyclic aromatic hydrocarbon-degrading bacterium from deep-sea sediment and reclassification of Huaishuia halophila as Celeribacter halophilus comb. nov.</title>
        <authorList>
            <person name="Lai Q."/>
            <person name="Cao J."/>
            <person name="Yuan J."/>
            <person name="Li F."/>
            <person name="Shao Z."/>
        </authorList>
    </citation>
    <scope>NUCLEOTIDE SEQUENCE [LARGE SCALE GENOMIC DNA]</scope>
    <source>
        <strain evidence="5">P73</strain>
    </source>
</reference>
<evidence type="ECO:0000313" key="6">
    <source>
        <dbReference type="Proteomes" id="UP000031521"/>
    </source>
</evidence>
<evidence type="ECO:0000256" key="2">
    <source>
        <dbReference type="ARBA" id="ARBA00022729"/>
    </source>
</evidence>
<dbReference type="OrthoDB" id="9803763at2"/>
<dbReference type="PANTHER" id="PTHR33376:SF2">
    <property type="entry name" value="DICARBOXYLATE-BINDING PERIPLASMIC PROTEIN"/>
    <property type="match status" value="1"/>
</dbReference>
<dbReference type="HOGENOM" id="CLU_036176_4_0_5"/>
<evidence type="ECO:0000313" key="5">
    <source>
        <dbReference type="EMBL" id="AJE46827.1"/>
    </source>
</evidence>
<evidence type="ECO:0000256" key="4">
    <source>
        <dbReference type="SAM" id="SignalP"/>
    </source>
</evidence>
<dbReference type="EMBL" id="CP004393">
    <property type="protein sequence ID" value="AJE46827.1"/>
    <property type="molecule type" value="Genomic_DNA"/>
</dbReference>
<dbReference type="CDD" id="cd13603">
    <property type="entry name" value="PBP2_TRAP_Siap_TeaA_like"/>
    <property type="match status" value="1"/>
</dbReference>
<dbReference type="Gene3D" id="3.40.190.170">
    <property type="entry name" value="Bacterial extracellular solute-binding protein, family 7"/>
    <property type="match status" value="1"/>
</dbReference>
<name>A0A0B5E304_9RHOB</name>
<gene>
    <name evidence="5" type="ORF">P73_2112</name>
</gene>
<organism evidence="5 6">
    <name type="scientific">Celeribacter indicus</name>
    <dbReference type="NCBI Taxonomy" id="1208324"/>
    <lineage>
        <taxon>Bacteria</taxon>
        <taxon>Pseudomonadati</taxon>
        <taxon>Pseudomonadota</taxon>
        <taxon>Alphaproteobacteria</taxon>
        <taxon>Rhodobacterales</taxon>
        <taxon>Roseobacteraceae</taxon>
        <taxon>Celeribacter</taxon>
    </lineage>
</organism>
<dbReference type="AlphaFoldDB" id="A0A0B5E304"/>
<dbReference type="InterPro" id="IPR018389">
    <property type="entry name" value="DctP_fam"/>
</dbReference>
<dbReference type="NCBIfam" id="NF037995">
    <property type="entry name" value="TRAP_S1"/>
    <property type="match status" value="1"/>
</dbReference>
<dbReference type="Pfam" id="PF03480">
    <property type="entry name" value="DctP"/>
    <property type="match status" value="1"/>
</dbReference>
<dbReference type="RefSeq" id="WP_043869545.1">
    <property type="nucleotide sequence ID" value="NZ_CP004393.1"/>
</dbReference>
<dbReference type="GO" id="GO:0042597">
    <property type="term" value="C:periplasmic space"/>
    <property type="evidence" value="ECO:0007669"/>
    <property type="project" value="UniProtKB-SubCell"/>
</dbReference>
<dbReference type="KEGG" id="cid:P73_2112"/>
<feature type="chain" id="PRO_5005170753" evidence="4">
    <location>
        <begin position="23"/>
        <end position="323"/>
    </location>
</feature>
<keyword evidence="3" id="KW-0574">Periplasm</keyword>
<dbReference type="Proteomes" id="UP000031521">
    <property type="component" value="Chromosome"/>
</dbReference>
<keyword evidence="2 4" id="KW-0732">Signal</keyword>
<evidence type="ECO:0000256" key="3">
    <source>
        <dbReference type="ARBA" id="ARBA00022764"/>
    </source>
</evidence>
<dbReference type="GO" id="GO:0030246">
    <property type="term" value="F:carbohydrate binding"/>
    <property type="evidence" value="ECO:0007669"/>
    <property type="project" value="TreeGrafter"/>
</dbReference>
<dbReference type="GO" id="GO:0055085">
    <property type="term" value="P:transmembrane transport"/>
    <property type="evidence" value="ECO:0007669"/>
    <property type="project" value="InterPro"/>
</dbReference>
<dbReference type="STRING" id="1208324.P73_2112"/>
<dbReference type="PANTHER" id="PTHR33376">
    <property type="match status" value="1"/>
</dbReference>
<keyword evidence="6" id="KW-1185">Reference proteome</keyword>
<sequence length="323" mass="34262">MRLSTFLAPLALALAIAGGASAETLKMGLITPPSHQWTKSAATLADALSGETGGRLTLEVFPAGQLGNEAQMLQQLQSGALDLAFLTVGELTNRDPEFGVLTAPYLVETGEEAARLLEGEVAAGLLDRLTPLGLHGLGYGQAGMRIVLLSKSGPLEEGGTVAGRKIRTVPLAQELDFWRLAGTTPTPLPLTELYDAYANGQIDGMQIDYEGAVNMGFADLSSAVLATEHMIFPMVAVASARKWQGFSEEDRALIERLVGEEAARIRALYPEIDAGYRAQLEAAGVPVLTPGPEVFGPAVEEWNALWGQKTPVLEQLRAEADAL</sequence>
<protein>
    <submittedName>
        <fullName evidence="5">TRAP transporter-DctP subunit</fullName>
    </submittedName>
</protein>
<dbReference type="InterPro" id="IPR038404">
    <property type="entry name" value="TRAP_DctP_sf"/>
</dbReference>
<proteinExistence type="predicted"/>